<dbReference type="InterPro" id="IPR013783">
    <property type="entry name" value="Ig-like_fold"/>
</dbReference>
<evidence type="ECO:0000256" key="1">
    <source>
        <dbReference type="ARBA" id="ARBA00004479"/>
    </source>
</evidence>
<name>A0AAN0IYA6_AMPQE</name>
<keyword evidence="2 7" id="KW-0472">Membrane</keyword>
<dbReference type="InterPro" id="IPR003598">
    <property type="entry name" value="Ig_sub2"/>
</dbReference>
<evidence type="ECO:0000256" key="5">
    <source>
        <dbReference type="ARBA" id="ARBA00023319"/>
    </source>
</evidence>
<dbReference type="GeneID" id="105311958"/>
<evidence type="ECO:0000256" key="3">
    <source>
        <dbReference type="ARBA" id="ARBA00023157"/>
    </source>
</evidence>
<dbReference type="PANTHER" id="PTHR11640:SF31">
    <property type="entry name" value="IRREGULAR CHIASM C-ROUGHEST PROTEIN-RELATED"/>
    <property type="match status" value="1"/>
</dbReference>
<evidence type="ECO:0000256" key="2">
    <source>
        <dbReference type="ARBA" id="ARBA00023136"/>
    </source>
</evidence>
<evidence type="ECO:0000256" key="8">
    <source>
        <dbReference type="SAM" id="SignalP"/>
    </source>
</evidence>
<feature type="region of interest" description="Disordered" evidence="6">
    <location>
        <begin position="558"/>
        <end position="604"/>
    </location>
</feature>
<dbReference type="Proteomes" id="UP000007879">
    <property type="component" value="Unassembled WGS sequence"/>
</dbReference>
<dbReference type="SMART" id="SM00408">
    <property type="entry name" value="IGc2"/>
    <property type="match status" value="2"/>
</dbReference>
<protein>
    <recommendedName>
        <fullName evidence="9">Ig-like domain-containing protein</fullName>
    </recommendedName>
</protein>
<dbReference type="InterPro" id="IPR036179">
    <property type="entry name" value="Ig-like_dom_sf"/>
</dbReference>
<reference evidence="10" key="2">
    <citation type="submission" date="2024-06" db="UniProtKB">
        <authorList>
            <consortium name="EnsemblMetazoa"/>
        </authorList>
    </citation>
    <scope>IDENTIFICATION</scope>
</reference>
<keyword evidence="7" id="KW-0812">Transmembrane</keyword>
<dbReference type="SUPFAM" id="SSF48726">
    <property type="entry name" value="Immunoglobulin"/>
    <property type="match status" value="2"/>
</dbReference>
<dbReference type="GO" id="GO:0050839">
    <property type="term" value="F:cell adhesion molecule binding"/>
    <property type="evidence" value="ECO:0007669"/>
    <property type="project" value="TreeGrafter"/>
</dbReference>
<keyword evidence="7" id="KW-1133">Transmembrane helix</keyword>
<accession>A0AAN0IYA6</accession>
<dbReference type="GO" id="GO:0098609">
    <property type="term" value="P:cell-cell adhesion"/>
    <property type="evidence" value="ECO:0007669"/>
    <property type="project" value="TreeGrafter"/>
</dbReference>
<keyword evidence="8" id="KW-0732">Signal</keyword>
<feature type="chain" id="PRO_5042895670" description="Ig-like domain-containing protein" evidence="8">
    <location>
        <begin position="17"/>
        <end position="604"/>
    </location>
</feature>
<feature type="domain" description="Ig-like" evidence="9">
    <location>
        <begin position="292"/>
        <end position="407"/>
    </location>
</feature>
<evidence type="ECO:0000256" key="4">
    <source>
        <dbReference type="ARBA" id="ARBA00023180"/>
    </source>
</evidence>
<dbReference type="GO" id="GO:0005911">
    <property type="term" value="C:cell-cell junction"/>
    <property type="evidence" value="ECO:0007669"/>
    <property type="project" value="TreeGrafter"/>
</dbReference>
<dbReference type="KEGG" id="aqu:105311958"/>
<reference evidence="11" key="1">
    <citation type="journal article" date="2010" name="Nature">
        <title>The Amphimedon queenslandica genome and the evolution of animal complexity.</title>
        <authorList>
            <person name="Srivastava M."/>
            <person name="Simakov O."/>
            <person name="Chapman J."/>
            <person name="Fahey B."/>
            <person name="Gauthier M.E."/>
            <person name="Mitros T."/>
            <person name="Richards G.S."/>
            <person name="Conaco C."/>
            <person name="Dacre M."/>
            <person name="Hellsten U."/>
            <person name="Larroux C."/>
            <person name="Putnam N.H."/>
            <person name="Stanke M."/>
            <person name="Adamska M."/>
            <person name="Darling A."/>
            <person name="Degnan S.M."/>
            <person name="Oakley T.H."/>
            <person name="Plachetzki D.C."/>
            <person name="Zhai Y."/>
            <person name="Adamski M."/>
            <person name="Calcino A."/>
            <person name="Cummins S.F."/>
            <person name="Goodstein D.M."/>
            <person name="Harris C."/>
            <person name="Jackson D.J."/>
            <person name="Leys S.P."/>
            <person name="Shu S."/>
            <person name="Woodcroft B.J."/>
            <person name="Vervoort M."/>
            <person name="Kosik K.S."/>
            <person name="Manning G."/>
            <person name="Degnan B.M."/>
            <person name="Rokhsar D.S."/>
        </authorList>
    </citation>
    <scope>NUCLEOTIDE SEQUENCE [LARGE SCALE GENOMIC DNA]</scope>
</reference>
<dbReference type="EnsemblMetazoa" id="XM_019993978.1">
    <property type="protein sequence ID" value="XP_019849537.1"/>
    <property type="gene ID" value="LOC105311958"/>
</dbReference>
<dbReference type="InterPro" id="IPR007110">
    <property type="entry name" value="Ig-like_dom"/>
</dbReference>
<dbReference type="PROSITE" id="PS50835">
    <property type="entry name" value="IG_LIKE"/>
    <property type="match status" value="2"/>
</dbReference>
<dbReference type="Gene3D" id="2.60.40.10">
    <property type="entry name" value="Immunoglobulins"/>
    <property type="match status" value="2"/>
</dbReference>
<evidence type="ECO:0000256" key="7">
    <source>
        <dbReference type="SAM" id="Phobius"/>
    </source>
</evidence>
<organism evidence="10 11">
    <name type="scientific">Amphimedon queenslandica</name>
    <name type="common">Sponge</name>
    <dbReference type="NCBI Taxonomy" id="400682"/>
    <lineage>
        <taxon>Eukaryota</taxon>
        <taxon>Metazoa</taxon>
        <taxon>Porifera</taxon>
        <taxon>Demospongiae</taxon>
        <taxon>Heteroscleromorpha</taxon>
        <taxon>Haplosclerida</taxon>
        <taxon>Niphatidae</taxon>
        <taxon>Amphimedon</taxon>
    </lineage>
</organism>
<proteinExistence type="predicted"/>
<dbReference type="RefSeq" id="XP_019849537.1">
    <property type="nucleotide sequence ID" value="XM_019993978.1"/>
</dbReference>
<dbReference type="InterPro" id="IPR003599">
    <property type="entry name" value="Ig_sub"/>
</dbReference>
<comment type="subcellular location">
    <subcellularLocation>
        <location evidence="1">Membrane</location>
        <topology evidence="1">Single-pass type I membrane protein</topology>
    </subcellularLocation>
</comment>
<feature type="compositionally biased region" description="Acidic residues" evidence="6">
    <location>
        <begin position="587"/>
        <end position="604"/>
    </location>
</feature>
<sequence length="604" mass="65580">MLFIILLAIVLETCNGIQVTPTHYLVTPPTTYGPFSSSFTTDCNGGQIRGLTICPNTARLTDNVTNEGMNFSSDNFMGWNKSFDLEFNFGSPNYFFTQVDIYFYYNPSGGYGLPDIRTGVSNNGIGYIIVASTFIDNSELSGSDDNVQVLSLIMLTPQNFLFFYQYFRFQFIFSSSFLSTQTFISEMRFFTNTGTSFPALPIQFLSPNETIVQDMVQSSLSLSCTVDNNGTFHWSWSGPAVTNGVIRLSDTTRTSTLTISNVSYSDAGNYTCTASYLAFGDTVGNPFNSIKPEMPTTNNIHLILNGSVFTLSHPVLAVPGSNVSLQCNFTGYLPLNYPIQWTDESGMIIDSNYSSTVVSNEAGVSQSGASTTEGDVVSTLTLLRVDVDEDGEYTCVMLGTELKGTVSLVILDVVTTTVQGSSITKTNSAPTAIALSTAPSVATSVPSSEPAASGLTTIVIIAIALIASFMAGIACVLLILIPIIIVLACKAKKNRAANDELKDIMFEFGVNTAYGRGGERSLILGHNRAYDVKREAETEAVYEELDTVEYEELPNVIPLPLNPDDDDNTADVTGCEEMQEGDTALESNEEETTQEAPEDEHDYY</sequence>
<feature type="transmembrane region" description="Helical" evidence="7">
    <location>
        <begin position="458"/>
        <end position="488"/>
    </location>
</feature>
<evidence type="ECO:0000313" key="10">
    <source>
        <dbReference type="EnsemblMetazoa" id="XP_019849537.1"/>
    </source>
</evidence>
<evidence type="ECO:0000256" key="6">
    <source>
        <dbReference type="SAM" id="MobiDB-lite"/>
    </source>
</evidence>
<dbReference type="AlphaFoldDB" id="A0AAN0IYA6"/>
<keyword evidence="11" id="KW-1185">Reference proteome</keyword>
<keyword evidence="4" id="KW-0325">Glycoprotein</keyword>
<dbReference type="GO" id="GO:0005886">
    <property type="term" value="C:plasma membrane"/>
    <property type="evidence" value="ECO:0007669"/>
    <property type="project" value="TreeGrafter"/>
</dbReference>
<keyword evidence="3" id="KW-1015">Disulfide bond</keyword>
<keyword evidence="5" id="KW-0393">Immunoglobulin domain</keyword>
<evidence type="ECO:0000313" key="11">
    <source>
        <dbReference type="Proteomes" id="UP000007879"/>
    </source>
</evidence>
<feature type="signal peptide" evidence="8">
    <location>
        <begin position="1"/>
        <end position="16"/>
    </location>
</feature>
<dbReference type="PANTHER" id="PTHR11640">
    <property type="entry name" value="NEPHRIN"/>
    <property type="match status" value="1"/>
</dbReference>
<dbReference type="SMART" id="SM00409">
    <property type="entry name" value="IG"/>
    <property type="match status" value="2"/>
</dbReference>
<dbReference type="Pfam" id="PF13927">
    <property type="entry name" value="Ig_3"/>
    <property type="match status" value="1"/>
</dbReference>
<dbReference type="InterPro" id="IPR051275">
    <property type="entry name" value="Cell_adhesion_signaling"/>
</dbReference>
<feature type="domain" description="Ig-like" evidence="9">
    <location>
        <begin position="198"/>
        <end position="291"/>
    </location>
</feature>
<evidence type="ECO:0000259" key="9">
    <source>
        <dbReference type="PROSITE" id="PS50835"/>
    </source>
</evidence>
<dbReference type="CDD" id="cd00096">
    <property type="entry name" value="Ig"/>
    <property type="match status" value="1"/>
</dbReference>